<reference evidence="2 3" key="1">
    <citation type="submission" date="2017-05" db="EMBL/GenBank/DDBJ databases">
        <authorList>
            <person name="Varghese N."/>
            <person name="Submissions S."/>
        </authorList>
    </citation>
    <scope>NUCLEOTIDE SEQUENCE [LARGE SCALE GENOMIC DNA]</scope>
    <source>
        <strain evidence="2 3">DSM 28009</strain>
    </source>
</reference>
<keyword evidence="3" id="KW-1185">Reference proteome</keyword>
<dbReference type="SUPFAM" id="SSF103247">
    <property type="entry name" value="TT1751-like"/>
    <property type="match status" value="2"/>
</dbReference>
<accession>A0A521FHQ6</accession>
<gene>
    <name evidence="2" type="ORF">SAMN06265380_1253</name>
</gene>
<dbReference type="Proteomes" id="UP000319555">
    <property type="component" value="Unassembled WGS sequence"/>
</dbReference>
<dbReference type="InterPro" id="IPR005180">
    <property type="entry name" value="DUF302"/>
</dbReference>
<dbReference type="AlphaFoldDB" id="A0A521FHQ6"/>
<dbReference type="EMBL" id="FXTE01000025">
    <property type="protein sequence ID" value="SMO95748.1"/>
    <property type="molecule type" value="Genomic_DNA"/>
</dbReference>
<dbReference type="PANTHER" id="PTHR38342">
    <property type="entry name" value="SLR5037 PROTEIN"/>
    <property type="match status" value="1"/>
</dbReference>
<dbReference type="InterPro" id="IPR035923">
    <property type="entry name" value="TT1751-like_sf"/>
</dbReference>
<dbReference type="PANTHER" id="PTHR38342:SF2">
    <property type="entry name" value="INNER MEMBRANE OR EXPORTED"/>
    <property type="match status" value="1"/>
</dbReference>
<evidence type="ECO:0000313" key="3">
    <source>
        <dbReference type="Proteomes" id="UP000319555"/>
    </source>
</evidence>
<evidence type="ECO:0000313" key="2">
    <source>
        <dbReference type="EMBL" id="SMO95748.1"/>
    </source>
</evidence>
<dbReference type="Gene3D" id="3.30.310.70">
    <property type="entry name" value="TT1751-like domain"/>
    <property type="match status" value="2"/>
</dbReference>
<feature type="domain" description="DUF302" evidence="1">
    <location>
        <begin position="59"/>
        <end position="114"/>
    </location>
</feature>
<proteinExistence type="predicted"/>
<feature type="domain" description="DUF302" evidence="1">
    <location>
        <begin position="197"/>
        <end position="259"/>
    </location>
</feature>
<organism evidence="2 3">
    <name type="scientific">Ruegeria faecimaris</name>
    <dbReference type="NCBI Taxonomy" id="686389"/>
    <lineage>
        <taxon>Bacteria</taxon>
        <taxon>Pseudomonadati</taxon>
        <taxon>Pseudomonadota</taxon>
        <taxon>Alphaproteobacteria</taxon>
        <taxon>Rhodobacterales</taxon>
        <taxon>Roseobacteraceae</taxon>
        <taxon>Ruegeria</taxon>
    </lineage>
</organism>
<dbReference type="CDD" id="cd14797">
    <property type="entry name" value="DUF302"/>
    <property type="match status" value="2"/>
</dbReference>
<evidence type="ECO:0000259" key="1">
    <source>
        <dbReference type="Pfam" id="PF03625"/>
    </source>
</evidence>
<dbReference type="RefSeq" id="WP_142640381.1">
    <property type="nucleotide sequence ID" value="NZ_CANLVA010000014.1"/>
</dbReference>
<dbReference type="OrthoDB" id="9799367at2"/>
<protein>
    <submittedName>
        <fullName evidence="2">Uncharacterized conserved protein, DUF302 family</fullName>
    </submittedName>
</protein>
<sequence>MKDLKNLIHHCQFSLVAASLVLTGGSEAYASSAEAAVDNSFAAIERAVEDAGFNSVVTIDHARLAAAEGVEMPPSRVQIFSDPSINTSILSDNVRAGLDLPFRVLSFAQDGTAKDIYTNAEFLKIRHSLDNQQSLNNFGIRLNAVVDGAGATPAPTDGLTPDFGIIELTSPLSVAEAVSNLTRIVTAQDDTVWFGEIDFAKQAYKHGVTLPDAVLLLFGGPAPGGVAMADFPAIGLDAFCQKLLVYAGENGGSVVIFNDIAALAELHYGSSAKPHHALNERLTATFKKALEQKSLAATKD</sequence>
<dbReference type="Pfam" id="PF03625">
    <property type="entry name" value="DUF302"/>
    <property type="match status" value="2"/>
</dbReference>
<name>A0A521FHQ6_9RHOB</name>